<evidence type="ECO:0000256" key="4">
    <source>
        <dbReference type="ARBA" id="ARBA00022827"/>
    </source>
</evidence>
<evidence type="ECO:0000313" key="8">
    <source>
        <dbReference type="EMBL" id="QHC00591.1"/>
    </source>
</evidence>
<name>A0A7L4YMS8_9ACTN</name>
<dbReference type="Pfam" id="PF02771">
    <property type="entry name" value="Acyl-CoA_dh_N"/>
    <property type="match status" value="1"/>
</dbReference>
<evidence type="ECO:0000256" key="3">
    <source>
        <dbReference type="ARBA" id="ARBA00022630"/>
    </source>
</evidence>
<dbReference type="SUPFAM" id="SSF56645">
    <property type="entry name" value="Acyl-CoA dehydrogenase NM domain-like"/>
    <property type="match status" value="1"/>
</dbReference>
<accession>A0A7L4YMS8</accession>
<keyword evidence="9" id="KW-1185">Reference proteome</keyword>
<dbReference type="InParanoid" id="A0A7L4YMS8"/>
<keyword evidence="3" id="KW-0285">Flavoprotein</keyword>
<dbReference type="RefSeq" id="WP_159545228.1">
    <property type="nucleotide sequence ID" value="NZ_CP047156.1"/>
</dbReference>
<evidence type="ECO:0000256" key="5">
    <source>
        <dbReference type="ARBA" id="ARBA00023002"/>
    </source>
</evidence>
<reference evidence="8 9" key="1">
    <citation type="journal article" date="2018" name="Int. J. Syst. Evol. Microbiol.">
        <title>Epidermidibacterium keratini gen. nov., sp. nov., a member of the family Sporichthyaceae, isolated from keratin epidermis.</title>
        <authorList>
            <person name="Lee D.G."/>
            <person name="Trujillo M.E."/>
            <person name="Kang S."/>
            <person name="Nam J.J."/>
            <person name="Kim Y.J."/>
        </authorList>
    </citation>
    <scope>NUCLEOTIDE SEQUENCE [LARGE SCALE GENOMIC DNA]</scope>
    <source>
        <strain evidence="8 9">EPI-7</strain>
    </source>
</reference>
<dbReference type="Proteomes" id="UP000463857">
    <property type="component" value="Chromosome"/>
</dbReference>
<evidence type="ECO:0000256" key="2">
    <source>
        <dbReference type="ARBA" id="ARBA00009347"/>
    </source>
</evidence>
<sequence length="344" mass="35619">MSNPETSVTPQADPDVVAAVRELFRERSTPEAVSAAEQAGIDSGLWSQVRELGLHLVGVPEESGGSGGTLLDAVAIVHAAGEYAAAVPVAESIHGALLLAAAGADVPDGTITVVPGRVAIGEEAQRVPYGRHADHVVGVTADGEVVLSPVDVVREGVDSAGMASDTLRVGGSVVGRLDNSVDYAALLRAAAMAGAMEATAELTRRYTSEREQFGRPVGTFQAVQQHIVTLAQMAAMSTLNAERAAIAAMRGRASFEIAAAKQVIDKNATTAARAAHQAHGAIGMTQEYRLQQLTRRLYAWRGEYGDEKSLSLAIGAAVAEHGGVHDVVTGGSEIVDVRFGTGEV</sequence>
<dbReference type="GO" id="GO:0003995">
    <property type="term" value="F:acyl-CoA dehydrogenase activity"/>
    <property type="evidence" value="ECO:0007669"/>
    <property type="project" value="TreeGrafter"/>
</dbReference>
<dbReference type="InterPro" id="IPR036250">
    <property type="entry name" value="AcylCo_DH-like_C"/>
</dbReference>
<organism evidence="8 9">
    <name type="scientific">Epidermidibacterium keratini</name>
    <dbReference type="NCBI Taxonomy" id="1891644"/>
    <lineage>
        <taxon>Bacteria</taxon>
        <taxon>Bacillati</taxon>
        <taxon>Actinomycetota</taxon>
        <taxon>Actinomycetes</taxon>
        <taxon>Sporichthyales</taxon>
        <taxon>Sporichthyaceae</taxon>
        <taxon>Epidermidibacterium</taxon>
    </lineage>
</organism>
<dbReference type="InterPro" id="IPR009100">
    <property type="entry name" value="AcylCoA_DH/oxidase_NM_dom_sf"/>
</dbReference>
<dbReference type="EMBL" id="CP047156">
    <property type="protein sequence ID" value="QHC00591.1"/>
    <property type="molecule type" value="Genomic_DNA"/>
</dbReference>
<comment type="similarity">
    <text evidence="2">Belongs to the acyl-CoA dehydrogenase family.</text>
</comment>
<feature type="domain" description="Acyl-CoA dehydrogenase/oxidase N-terminal" evidence="7">
    <location>
        <begin position="16"/>
        <end position="98"/>
    </location>
</feature>
<dbReference type="PANTHER" id="PTHR43884:SF20">
    <property type="entry name" value="ACYL-COA DEHYDROGENASE FADE28"/>
    <property type="match status" value="1"/>
</dbReference>
<dbReference type="InterPro" id="IPR037069">
    <property type="entry name" value="AcylCoA_DH/ox_N_sf"/>
</dbReference>
<dbReference type="InterPro" id="IPR009075">
    <property type="entry name" value="AcylCo_DH/oxidase_C"/>
</dbReference>
<dbReference type="InterPro" id="IPR013786">
    <property type="entry name" value="AcylCoA_DH/ox_N"/>
</dbReference>
<dbReference type="SUPFAM" id="SSF47203">
    <property type="entry name" value="Acyl-CoA dehydrogenase C-terminal domain-like"/>
    <property type="match status" value="1"/>
</dbReference>
<dbReference type="PANTHER" id="PTHR43884">
    <property type="entry name" value="ACYL-COA DEHYDROGENASE"/>
    <property type="match status" value="1"/>
</dbReference>
<dbReference type="AlphaFoldDB" id="A0A7L4YMS8"/>
<comment type="cofactor">
    <cofactor evidence="1">
        <name>FAD</name>
        <dbReference type="ChEBI" id="CHEBI:57692"/>
    </cofactor>
</comment>
<evidence type="ECO:0000313" key="9">
    <source>
        <dbReference type="Proteomes" id="UP000463857"/>
    </source>
</evidence>
<dbReference type="OrthoDB" id="7328575at2"/>
<dbReference type="Pfam" id="PF00441">
    <property type="entry name" value="Acyl-CoA_dh_1"/>
    <property type="match status" value="1"/>
</dbReference>
<dbReference type="GO" id="GO:0050660">
    <property type="term" value="F:flavin adenine dinucleotide binding"/>
    <property type="evidence" value="ECO:0007669"/>
    <property type="project" value="InterPro"/>
</dbReference>
<protein>
    <submittedName>
        <fullName evidence="8">Acyl-CoA dehydrogenase</fullName>
    </submittedName>
</protein>
<keyword evidence="5" id="KW-0560">Oxidoreductase</keyword>
<dbReference type="KEGG" id="eke:EK0264_10020"/>
<evidence type="ECO:0000256" key="1">
    <source>
        <dbReference type="ARBA" id="ARBA00001974"/>
    </source>
</evidence>
<proteinExistence type="inferred from homology"/>
<keyword evidence="4" id="KW-0274">FAD</keyword>
<dbReference type="Gene3D" id="1.20.140.10">
    <property type="entry name" value="Butyryl-CoA Dehydrogenase, subunit A, domain 3"/>
    <property type="match status" value="1"/>
</dbReference>
<gene>
    <name evidence="8" type="ORF">EK0264_10020</name>
</gene>
<dbReference type="Gene3D" id="1.10.540.10">
    <property type="entry name" value="Acyl-CoA dehydrogenase/oxidase, N-terminal domain"/>
    <property type="match status" value="1"/>
</dbReference>
<evidence type="ECO:0000259" key="6">
    <source>
        <dbReference type="Pfam" id="PF00441"/>
    </source>
</evidence>
<feature type="domain" description="Acyl-CoA dehydrogenase/oxidase C-terminal" evidence="6">
    <location>
        <begin position="182"/>
        <end position="297"/>
    </location>
</feature>
<evidence type="ECO:0000259" key="7">
    <source>
        <dbReference type="Pfam" id="PF02771"/>
    </source>
</evidence>